<name>A0ABU8JB76_9GAMM</name>
<reference evidence="2 3" key="1">
    <citation type="journal article" date="2014" name="Int. J. Syst. Evol. Microbiol.">
        <title>Fulvimonas yonginensis sp. nov., isolated from greenhouse soil, and emended description of the genus Fulvimonas.</title>
        <authorList>
            <person name="Ahn J.H."/>
            <person name="Kim S.J."/>
            <person name="Weon H.Y."/>
            <person name="Hong S.B."/>
            <person name="Seok S.J."/>
            <person name="Kwon S.W."/>
        </authorList>
    </citation>
    <scope>NUCLEOTIDE SEQUENCE [LARGE SCALE GENOMIC DNA]</scope>
    <source>
        <strain evidence="2 3">KACC 16952</strain>
    </source>
</reference>
<feature type="region of interest" description="Disordered" evidence="1">
    <location>
        <begin position="1"/>
        <end position="26"/>
    </location>
</feature>
<evidence type="ECO:0000313" key="3">
    <source>
        <dbReference type="Proteomes" id="UP001381174"/>
    </source>
</evidence>
<proteinExistence type="predicted"/>
<accession>A0ABU8JB76</accession>
<dbReference type="Proteomes" id="UP001381174">
    <property type="component" value="Unassembled WGS sequence"/>
</dbReference>
<evidence type="ECO:0000256" key="1">
    <source>
        <dbReference type="SAM" id="MobiDB-lite"/>
    </source>
</evidence>
<comment type="caution">
    <text evidence="2">The sequence shown here is derived from an EMBL/GenBank/DDBJ whole genome shotgun (WGS) entry which is preliminary data.</text>
</comment>
<organism evidence="2 3">
    <name type="scientific">Fulvimonas yonginensis</name>
    <dbReference type="NCBI Taxonomy" id="1495200"/>
    <lineage>
        <taxon>Bacteria</taxon>
        <taxon>Pseudomonadati</taxon>
        <taxon>Pseudomonadota</taxon>
        <taxon>Gammaproteobacteria</taxon>
        <taxon>Lysobacterales</taxon>
        <taxon>Rhodanobacteraceae</taxon>
        <taxon>Fulvimonas</taxon>
    </lineage>
</organism>
<gene>
    <name evidence="2" type="ORF">WAT24_06760</name>
</gene>
<sequence length="70" mass="7696">MPVPAYRPLDRSLTRPIAEPPVPPQRCSLKGKPAWCAMDGLIWIEQWRGKVREANADRATAAKVSAGTDP</sequence>
<protein>
    <submittedName>
        <fullName evidence="2">Uncharacterized protein</fullName>
    </submittedName>
</protein>
<evidence type="ECO:0000313" key="2">
    <source>
        <dbReference type="EMBL" id="MEI7036453.1"/>
    </source>
</evidence>
<keyword evidence="3" id="KW-1185">Reference proteome</keyword>
<dbReference type="RefSeq" id="WP_336807069.1">
    <property type="nucleotide sequence ID" value="NZ_JBBBNY010000003.1"/>
</dbReference>
<dbReference type="EMBL" id="JBBBNY010000003">
    <property type="protein sequence ID" value="MEI7036453.1"/>
    <property type="molecule type" value="Genomic_DNA"/>
</dbReference>